<gene>
    <name evidence="3" type="ORF">ACFQE1_07915</name>
</gene>
<evidence type="ECO:0000256" key="1">
    <source>
        <dbReference type="SAM" id="MobiDB-lite"/>
    </source>
</evidence>
<accession>A0ABD5RYD1</accession>
<organism evidence="3 4">
    <name type="scientific">Halobium palmae</name>
    <dbReference type="NCBI Taxonomy" id="1776492"/>
    <lineage>
        <taxon>Archaea</taxon>
        <taxon>Methanobacteriati</taxon>
        <taxon>Methanobacteriota</taxon>
        <taxon>Stenosarchaea group</taxon>
        <taxon>Halobacteria</taxon>
        <taxon>Halobacteriales</taxon>
        <taxon>Haloferacaceae</taxon>
        <taxon>Halobium</taxon>
    </lineage>
</organism>
<comment type="caution">
    <text evidence="3">The sequence shown here is derived from an EMBL/GenBank/DDBJ whole genome shotgun (WGS) entry which is preliminary data.</text>
</comment>
<evidence type="ECO:0000313" key="3">
    <source>
        <dbReference type="EMBL" id="MFC6724300.1"/>
    </source>
</evidence>
<dbReference type="Proteomes" id="UP001596328">
    <property type="component" value="Unassembled WGS sequence"/>
</dbReference>
<reference evidence="3 4" key="1">
    <citation type="journal article" date="2019" name="Int. J. Syst. Evol. Microbiol.">
        <title>The Global Catalogue of Microorganisms (GCM) 10K type strain sequencing project: providing services to taxonomists for standard genome sequencing and annotation.</title>
        <authorList>
            <consortium name="The Broad Institute Genomics Platform"/>
            <consortium name="The Broad Institute Genome Sequencing Center for Infectious Disease"/>
            <person name="Wu L."/>
            <person name="Ma J."/>
        </authorList>
    </citation>
    <scope>NUCLEOTIDE SEQUENCE [LARGE SCALE GENOMIC DNA]</scope>
    <source>
        <strain evidence="3 4">NBRC 111368</strain>
    </source>
</reference>
<feature type="compositionally biased region" description="Polar residues" evidence="1">
    <location>
        <begin position="33"/>
        <end position="45"/>
    </location>
</feature>
<feature type="domain" description="Amphi-Trp" evidence="2">
    <location>
        <begin position="1"/>
        <end position="95"/>
    </location>
</feature>
<name>A0ABD5RYD1_9EURY</name>
<proteinExistence type="predicted"/>
<feature type="region of interest" description="Disordered" evidence="1">
    <location>
        <begin position="33"/>
        <end position="95"/>
    </location>
</feature>
<protein>
    <submittedName>
        <fullName evidence="3">Amphi-Trp domain-containing protein</fullName>
    </submittedName>
</protein>
<evidence type="ECO:0000313" key="4">
    <source>
        <dbReference type="Proteomes" id="UP001596328"/>
    </source>
</evidence>
<dbReference type="EMBL" id="JBHSWU010000143">
    <property type="protein sequence ID" value="MFC6724300.1"/>
    <property type="molecule type" value="Genomic_DNA"/>
</dbReference>
<dbReference type="Pfam" id="PF20068">
    <property type="entry name" value="Amphi-Trp"/>
    <property type="match status" value="1"/>
</dbReference>
<keyword evidence="4" id="KW-1185">Reference proteome</keyword>
<dbReference type="AlphaFoldDB" id="A0ABD5RYD1"/>
<evidence type="ECO:0000259" key="2">
    <source>
        <dbReference type="Pfam" id="PF20068"/>
    </source>
</evidence>
<sequence length="95" mass="10156">MPEEVLFETESSRSREEIADYLRTVADRLESDGSVSLSAGSQSVTMDVPSRPTFEVKAERETSSSGGPGELSLELEIEWDEGGNGGESGGDLSIE</sequence>
<dbReference type="NCBIfam" id="TIGR04354">
    <property type="entry name" value="amphi-Trp"/>
    <property type="match status" value="1"/>
</dbReference>
<dbReference type="InterPro" id="IPR027598">
    <property type="entry name" value="Amphi-Trp_dom"/>
</dbReference>